<keyword evidence="1 5" id="KW-0547">Nucleotide-binding</keyword>
<dbReference type="GO" id="GO:0016887">
    <property type="term" value="F:ATP hydrolysis activity"/>
    <property type="evidence" value="ECO:0007669"/>
    <property type="project" value="RHEA"/>
</dbReference>
<dbReference type="InterPro" id="IPR001650">
    <property type="entry name" value="Helicase_C-like"/>
</dbReference>
<protein>
    <recommendedName>
        <fullName evidence="5">DEAD-box ATP-dependent RNA helicase CshB</fullName>
        <ecNumber evidence="5">3.6.4.13</ecNumber>
    </recommendedName>
</protein>
<evidence type="ECO:0000259" key="9">
    <source>
        <dbReference type="PROSITE" id="PS51194"/>
    </source>
</evidence>
<dbReference type="PROSITE" id="PS51192">
    <property type="entry name" value="HELICASE_ATP_BIND_1"/>
    <property type="match status" value="1"/>
</dbReference>
<evidence type="ECO:0000256" key="4">
    <source>
        <dbReference type="ARBA" id="ARBA00022840"/>
    </source>
</evidence>
<dbReference type="STRING" id="1121025.SAMN02745249_01588"/>
<dbReference type="InterPro" id="IPR011545">
    <property type="entry name" value="DEAD/DEAH_box_helicase_dom"/>
</dbReference>
<evidence type="ECO:0000256" key="1">
    <source>
        <dbReference type="ARBA" id="ARBA00022741"/>
    </source>
</evidence>
<dbReference type="AlphaFoldDB" id="A0A1M4Y262"/>
<evidence type="ECO:0000313" key="12">
    <source>
        <dbReference type="Proteomes" id="UP000184128"/>
    </source>
</evidence>
<feature type="domain" description="Helicase C-terminal" evidence="9">
    <location>
        <begin position="218"/>
        <end position="384"/>
    </location>
</feature>
<dbReference type="InterPro" id="IPR014014">
    <property type="entry name" value="RNA_helicase_DEAD_Q_motif"/>
</dbReference>
<dbReference type="Pfam" id="PF00270">
    <property type="entry name" value="DEAD"/>
    <property type="match status" value="1"/>
</dbReference>
<keyword evidence="5" id="KW-0694">RNA-binding</keyword>
<dbReference type="OrthoDB" id="9805696at2"/>
<dbReference type="GO" id="GO:0003724">
    <property type="term" value="F:RNA helicase activity"/>
    <property type="evidence" value="ECO:0007669"/>
    <property type="project" value="UniProtKB-UniRule"/>
</dbReference>
<dbReference type="GO" id="GO:0006401">
    <property type="term" value="P:RNA catabolic process"/>
    <property type="evidence" value="ECO:0007669"/>
    <property type="project" value="UniProtKB-UniRule"/>
</dbReference>
<feature type="domain" description="Helicase ATP-binding" evidence="8">
    <location>
        <begin position="34"/>
        <end position="207"/>
    </location>
</feature>
<dbReference type="GO" id="GO:0009409">
    <property type="term" value="P:response to cold"/>
    <property type="evidence" value="ECO:0007669"/>
    <property type="project" value="InterPro"/>
</dbReference>
<proteinExistence type="inferred from homology"/>
<dbReference type="GO" id="GO:0005840">
    <property type="term" value="C:ribosome"/>
    <property type="evidence" value="ECO:0007669"/>
    <property type="project" value="TreeGrafter"/>
</dbReference>
<dbReference type="PROSITE" id="PS51194">
    <property type="entry name" value="HELICASE_CTER"/>
    <property type="match status" value="1"/>
</dbReference>
<dbReference type="InterPro" id="IPR044742">
    <property type="entry name" value="DEAD/DEAH_RhlB"/>
</dbReference>
<dbReference type="Proteomes" id="UP000184128">
    <property type="component" value="Unassembled WGS sequence"/>
</dbReference>
<keyword evidence="4 5" id="KW-0067">ATP-binding</keyword>
<keyword evidence="2 5" id="KW-0378">Hydrolase</keyword>
<keyword evidence="12" id="KW-1185">Reference proteome</keyword>
<evidence type="ECO:0000259" key="8">
    <source>
        <dbReference type="PROSITE" id="PS51192"/>
    </source>
</evidence>
<organism evidence="11 12">
    <name type="scientific">Atopostipes suicloacalis DSM 15692</name>
    <dbReference type="NCBI Taxonomy" id="1121025"/>
    <lineage>
        <taxon>Bacteria</taxon>
        <taxon>Bacillati</taxon>
        <taxon>Bacillota</taxon>
        <taxon>Bacilli</taxon>
        <taxon>Lactobacillales</taxon>
        <taxon>Carnobacteriaceae</taxon>
        <taxon>Atopostipes</taxon>
    </lineage>
</organism>
<dbReference type="Pfam" id="PF00271">
    <property type="entry name" value="Helicase_C"/>
    <property type="match status" value="1"/>
</dbReference>
<dbReference type="PANTHER" id="PTHR47963">
    <property type="entry name" value="DEAD-BOX ATP-DEPENDENT RNA HELICASE 47, MITOCHONDRIAL"/>
    <property type="match status" value="1"/>
</dbReference>
<comment type="catalytic activity">
    <reaction evidence="5">
        <text>ATP + H2O = ADP + phosphate + H(+)</text>
        <dbReference type="Rhea" id="RHEA:13065"/>
        <dbReference type="ChEBI" id="CHEBI:15377"/>
        <dbReference type="ChEBI" id="CHEBI:15378"/>
        <dbReference type="ChEBI" id="CHEBI:30616"/>
        <dbReference type="ChEBI" id="CHEBI:43474"/>
        <dbReference type="ChEBI" id="CHEBI:456216"/>
        <dbReference type="EC" id="3.6.4.13"/>
    </reaction>
</comment>
<dbReference type="GO" id="GO:0033592">
    <property type="term" value="F:RNA strand annealing activity"/>
    <property type="evidence" value="ECO:0007669"/>
    <property type="project" value="TreeGrafter"/>
</dbReference>
<evidence type="ECO:0000259" key="10">
    <source>
        <dbReference type="PROSITE" id="PS51195"/>
    </source>
</evidence>
<sequence>MKNNFKQFNLEPYLLEAISELNFKEPTEIQTEVITNIQSNRDIIAQSKTGSGKTHAFLLPLLNQLGQNANNVQVVITAPSRELAEQLYQATIQLTKNAPWDIEVSRFIGGTDKNRQIESLQNSQPDVVIGTPGRLFDLIQSNELRTNSAYAMVVDEADMTLDLGFIEEVDKIASTLQSNSQLLVFSATIPQKLQPFLQKYMNQPIRIEIENKEVISDLIDNWLISTKSKERTEVIYNLLTIGNPYLVLIFANTKENVEKLANQLIDRGLNVGILHGGLDSRERRRVMREIHNLDYQFIVATDLAARGIDIEGVSHVINAEVPQDLSYFVHRVGRTGRNKLPGIAITLYSPGEEDEIQIIENMGISFEEKTIKNNEIVDAPEKRTERKRPAKPLEYDAEIAGLAKKSKKKVKPGYRRKIRSKRKELNKQKSRQKRKQNKRKK</sequence>
<accession>A0A1M4Y262</accession>
<feature type="domain" description="DEAD-box RNA helicase Q" evidence="10">
    <location>
        <begin position="3"/>
        <end position="31"/>
    </location>
</feature>
<evidence type="ECO:0000256" key="7">
    <source>
        <dbReference type="SAM" id="MobiDB-lite"/>
    </source>
</evidence>
<dbReference type="PANTHER" id="PTHR47963:SF1">
    <property type="entry name" value="DEAD-BOX ATP-DEPENDENT RNA HELICASE CSHB"/>
    <property type="match status" value="1"/>
</dbReference>
<gene>
    <name evidence="5" type="primary">cshB</name>
    <name evidence="11" type="ORF">SAMN02745249_01588</name>
</gene>
<name>A0A1M4Y262_9LACT</name>
<dbReference type="CDD" id="cd00268">
    <property type="entry name" value="DEADc"/>
    <property type="match status" value="1"/>
</dbReference>
<evidence type="ECO:0000313" key="11">
    <source>
        <dbReference type="EMBL" id="SHE99795.1"/>
    </source>
</evidence>
<feature type="short sequence motif" description="Q motif" evidence="6">
    <location>
        <begin position="3"/>
        <end position="31"/>
    </location>
</feature>
<dbReference type="InterPro" id="IPR030881">
    <property type="entry name" value="CshB"/>
</dbReference>
<dbReference type="EC" id="3.6.4.13" evidence="5"/>
<feature type="region of interest" description="Disordered" evidence="7">
    <location>
        <begin position="405"/>
        <end position="441"/>
    </location>
</feature>
<dbReference type="SMART" id="SM00487">
    <property type="entry name" value="DEXDc"/>
    <property type="match status" value="1"/>
</dbReference>
<evidence type="ECO:0000256" key="3">
    <source>
        <dbReference type="ARBA" id="ARBA00022806"/>
    </source>
</evidence>
<dbReference type="EMBL" id="FQUF01000025">
    <property type="protein sequence ID" value="SHE99795.1"/>
    <property type="molecule type" value="Genomic_DNA"/>
</dbReference>
<evidence type="ECO:0000256" key="2">
    <source>
        <dbReference type="ARBA" id="ARBA00022801"/>
    </source>
</evidence>
<dbReference type="InterPro" id="IPR050547">
    <property type="entry name" value="DEAD_box_RNA_helicases"/>
</dbReference>
<dbReference type="PROSITE" id="PS51195">
    <property type="entry name" value="Q_MOTIF"/>
    <property type="match status" value="1"/>
</dbReference>
<dbReference type="Gene3D" id="3.40.50.300">
    <property type="entry name" value="P-loop containing nucleotide triphosphate hydrolases"/>
    <property type="match status" value="2"/>
</dbReference>
<dbReference type="InterPro" id="IPR027417">
    <property type="entry name" value="P-loop_NTPase"/>
</dbReference>
<evidence type="ECO:0000256" key="5">
    <source>
        <dbReference type="HAMAP-Rule" id="MF_01494"/>
    </source>
</evidence>
<dbReference type="InterPro" id="IPR014001">
    <property type="entry name" value="Helicase_ATP-bd"/>
</dbReference>
<dbReference type="GO" id="GO:0005524">
    <property type="term" value="F:ATP binding"/>
    <property type="evidence" value="ECO:0007669"/>
    <property type="project" value="UniProtKB-UniRule"/>
</dbReference>
<dbReference type="SMART" id="SM00490">
    <property type="entry name" value="HELICc"/>
    <property type="match status" value="1"/>
</dbReference>
<keyword evidence="3 5" id="KW-0347">Helicase</keyword>
<dbReference type="GO" id="GO:0005829">
    <property type="term" value="C:cytosol"/>
    <property type="evidence" value="ECO:0007669"/>
    <property type="project" value="TreeGrafter"/>
</dbReference>
<dbReference type="RefSeq" id="WP_073298321.1">
    <property type="nucleotide sequence ID" value="NZ_FQUF01000025.1"/>
</dbReference>
<keyword evidence="5" id="KW-0963">Cytoplasm</keyword>
<evidence type="ECO:0000256" key="6">
    <source>
        <dbReference type="PROSITE-ProRule" id="PRU00552"/>
    </source>
</evidence>
<comment type="function">
    <text evidence="5">Probable DEAD-box RNA helicase. May work in conjunction with the cold shock proteins to ensure proper initiation of transcription at low and optimal temperatures.</text>
</comment>
<comment type="subcellular location">
    <subcellularLocation>
        <location evidence="5">Cytoplasm</location>
    </subcellularLocation>
</comment>
<dbReference type="SUPFAM" id="SSF52540">
    <property type="entry name" value="P-loop containing nucleoside triphosphate hydrolases"/>
    <property type="match status" value="1"/>
</dbReference>
<keyword evidence="5" id="KW-0346">Stress response</keyword>
<reference evidence="11 12" key="1">
    <citation type="submission" date="2016-11" db="EMBL/GenBank/DDBJ databases">
        <authorList>
            <person name="Jaros S."/>
            <person name="Januszkiewicz K."/>
            <person name="Wedrychowicz H."/>
        </authorList>
    </citation>
    <scope>NUCLEOTIDE SEQUENCE [LARGE SCALE GENOMIC DNA]</scope>
    <source>
        <strain evidence="11 12">DSM 15692</strain>
    </source>
</reference>
<dbReference type="HAMAP" id="MF_01494">
    <property type="entry name" value="DEAD_helicase_CshB"/>
    <property type="match status" value="1"/>
</dbReference>
<comment type="similarity">
    <text evidence="5">Belongs to the DEAD box helicase family. CshB subfamily.</text>
</comment>
<dbReference type="CDD" id="cd18787">
    <property type="entry name" value="SF2_C_DEAD"/>
    <property type="match status" value="1"/>
</dbReference>